<accession>A0ABR2KB22</accession>
<dbReference type="EMBL" id="JAPFFF010000006">
    <property type="protein sequence ID" value="KAK8888048.1"/>
    <property type="molecule type" value="Genomic_DNA"/>
</dbReference>
<feature type="region of interest" description="Disordered" evidence="1">
    <location>
        <begin position="880"/>
        <end position="900"/>
    </location>
</feature>
<feature type="compositionally biased region" description="Acidic residues" evidence="1">
    <location>
        <begin position="888"/>
        <end position="900"/>
    </location>
</feature>
<feature type="region of interest" description="Disordered" evidence="1">
    <location>
        <begin position="940"/>
        <end position="962"/>
    </location>
</feature>
<dbReference type="Gene3D" id="1.25.40.180">
    <property type="match status" value="3"/>
</dbReference>
<name>A0ABR2KB22_9EUKA</name>
<evidence type="ECO:0000313" key="3">
    <source>
        <dbReference type="EMBL" id="KAK8888048.1"/>
    </source>
</evidence>
<comment type="caution">
    <text evidence="3">The sequence shown here is derived from an EMBL/GenBank/DDBJ whole genome shotgun (WGS) entry which is preliminary data.</text>
</comment>
<dbReference type="InterPro" id="IPR039762">
    <property type="entry name" value="Nmd2/UPF2"/>
</dbReference>
<dbReference type="SUPFAM" id="SSF48371">
    <property type="entry name" value="ARM repeat"/>
    <property type="match status" value="3"/>
</dbReference>
<organism evidence="3 4">
    <name type="scientific">Tritrichomonas musculus</name>
    <dbReference type="NCBI Taxonomy" id="1915356"/>
    <lineage>
        <taxon>Eukaryota</taxon>
        <taxon>Metamonada</taxon>
        <taxon>Parabasalia</taxon>
        <taxon>Tritrichomonadida</taxon>
        <taxon>Tritrichomonadidae</taxon>
        <taxon>Tritrichomonas</taxon>
    </lineage>
</organism>
<sequence>MSTSIPEECIRNEEEIEIRKQRAELYRKLREENDKTRKAQEVEDMDAFFGGGNPSGKSSGGGGGNVSTLLKKVKSVCSRLATLNASNADSQVQSLLECNLSHFIEETVLNLSKANIKMSDVPSFVRVCSVLYQQYPKDFPKLFQDKIFEIIKNKETTAPRRRTILCAYCDLLIVHVYINNAHLLPILVALIRTDISDKKFENDSYIWRIITHCGADLVGVGRGPNTIMDPIFPKESVLPEIRTYLSKYYTAITEEMRAKADEGMKAREDAYQLFLQMGKFNTRPDEKAKECKSEYDKLLSMAKKYGFIMKKEPEEFWKNEEEMVEITTPEGPVLIPKRIADKIRPNDPINTIGKPNDSQPLVDINTILTEKLTLDIDGIRKELERAQNMQRVDLLSIYYLSIDSPENQEKVIEQFSHISRNNINVTQYFARFIANISQKFPEIGNSVAQKLEKAFISFVNAQNKSQGTVAFSPKLYIARYISELAMLNVGIESFFSCLSFSLGHFYGKTIDMACTLILTAGKFLDDFCDATHIRIRKAVSTLKQLREKEVFQQHIGVIINQAIELFEKPEEIQKESKPIPSLNKYQAFVQHILLSNDRQKNEREIKELIERMWSQSEVTHVTQFFVISQILELENFSLSQFNHLSKIIFEFSKTNQDFVISLVDILLERIRRGIERDSFVFRQRQLLEVRFLAELVNSRVISYDVALSTATQILSLSMPKPSNYLIVVEGRKSHRIQINQSDFFKVKMVCELIDALLPSLKKYCSKKNTTNRRKQDKFNYTPGKDDSKDFDIKFTQNYSDVLFHLQLFCLIRNPIPTQTAFDISDLFDKLEFNQIENTDRYESLTDEKLRERAKNCKFISFSLYEISPHQSNMQTVKKIETPASSSDESSESVDDSDPDEELFRKELNEVKEEFRQEAKAQNPNVKRQIPIPVDLLLSSPAKQLDESEKMTPHGPPIDFNIAIPKGDKTVILSFSPLSKDDDQPKPQ</sequence>
<evidence type="ECO:0000313" key="4">
    <source>
        <dbReference type="Proteomes" id="UP001470230"/>
    </source>
</evidence>
<evidence type="ECO:0000256" key="1">
    <source>
        <dbReference type="SAM" id="MobiDB-lite"/>
    </source>
</evidence>
<gene>
    <name evidence="3" type="ORF">M9Y10_039108</name>
</gene>
<dbReference type="PANTHER" id="PTHR12839:SF7">
    <property type="entry name" value="REGULATOR OF NONSENSE TRANSCRIPTS 2"/>
    <property type="match status" value="1"/>
</dbReference>
<dbReference type="Proteomes" id="UP001470230">
    <property type="component" value="Unassembled WGS sequence"/>
</dbReference>
<reference evidence="3 4" key="1">
    <citation type="submission" date="2024-04" db="EMBL/GenBank/DDBJ databases">
        <title>Tritrichomonas musculus Genome.</title>
        <authorList>
            <person name="Alves-Ferreira E."/>
            <person name="Grigg M."/>
            <person name="Lorenzi H."/>
            <person name="Galac M."/>
        </authorList>
    </citation>
    <scope>NUCLEOTIDE SEQUENCE [LARGE SCALE GENOMIC DNA]</scope>
    <source>
        <strain evidence="3 4">EAF2021</strain>
    </source>
</reference>
<dbReference type="InterPro" id="IPR003890">
    <property type="entry name" value="MIF4G-like_typ-3"/>
</dbReference>
<proteinExistence type="predicted"/>
<protein>
    <submittedName>
        <fullName evidence="3">Regulator of nonsense transcripts upf2</fullName>
    </submittedName>
</protein>
<dbReference type="PANTHER" id="PTHR12839">
    <property type="entry name" value="NONSENSE-MEDIATED MRNA DECAY PROTEIN 2 UP-FRAMESHIFT SUPPRESSOR 2"/>
    <property type="match status" value="1"/>
</dbReference>
<dbReference type="Pfam" id="PF02854">
    <property type="entry name" value="MIF4G"/>
    <property type="match status" value="1"/>
</dbReference>
<feature type="domain" description="MIF4G" evidence="2">
    <location>
        <begin position="598"/>
        <end position="767"/>
    </location>
</feature>
<evidence type="ECO:0000259" key="2">
    <source>
        <dbReference type="Pfam" id="PF02854"/>
    </source>
</evidence>
<dbReference type="InterPro" id="IPR016024">
    <property type="entry name" value="ARM-type_fold"/>
</dbReference>
<keyword evidence="4" id="KW-1185">Reference proteome</keyword>